<dbReference type="Proteomes" id="UP001384579">
    <property type="component" value="Unassembled WGS sequence"/>
</dbReference>
<dbReference type="RefSeq" id="WP_340542412.1">
    <property type="nucleotide sequence ID" value="NZ_JBBLXS010000968.1"/>
</dbReference>
<dbReference type="InterPro" id="IPR001932">
    <property type="entry name" value="PPM-type_phosphatase-like_dom"/>
</dbReference>
<accession>A0ABU8YXD5</accession>
<comment type="caution">
    <text evidence="2">The sequence shown here is derived from an EMBL/GenBank/DDBJ whole genome shotgun (WGS) entry which is preliminary data.</text>
</comment>
<dbReference type="SUPFAM" id="SSF81606">
    <property type="entry name" value="PP2C-like"/>
    <property type="match status" value="1"/>
</dbReference>
<evidence type="ECO:0000259" key="1">
    <source>
        <dbReference type="PROSITE" id="PS51746"/>
    </source>
</evidence>
<dbReference type="Pfam" id="PF00481">
    <property type="entry name" value="PP2C"/>
    <property type="match status" value="1"/>
</dbReference>
<evidence type="ECO:0000313" key="2">
    <source>
        <dbReference type="EMBL" id="MEK0189132.1"/>
    </source>
</evidence>
<proteinExistence type="predicted"/>
<protein>
    <submittedName>
        <fullName evidence="2">Serine/threonine-protein phosphatase</fullName>
    </submittedName>
</protein>
<organism evidence="2 3">
    <name type="scientific">Microcoleus anatoxicus PTRS2</name>
    <dbReference type="NCBI Taxonomy" id="2705321"/>
    <lineage>
        <taxon>Bacteria</taxon>
        <taxon>Bacillati</taxon>
        <taxon>Cyanobacteriota</taxon>
        <taxon>Cyanophyceae</taxon>
        <taxon>Oscillatoriophycideae</taxon>
        <taxon>Oscillatoriales</taxon>
        <taxon>Microcoleaceae</taxon>
        <taxon>Microcoleus</taxon>
        <taxon>Microcoleus anatoxicus</taxon>
    </lineage>
</organism>
<feature type="domain" description="PPM-type phosphatase" evidence="1">
    <location>
        <begin position="1"/>
        <end position="205"/>
    </location>
</feature>
<dbReference type="InterPro" id="IPR036457">
    <property type="entry name" value="PPM-type-like_dom_sf"/>
</dbReference>
<sequence length="208" mass="23126">SKIAIDTFRELLETPLPETHKERYELLLGCFYKAHEAIQEAGCENIKLFGMGTTIIAAIVSPTEYIHLYAGDCRLYHFAKGNKTYITADHSVVQVLLELGRITEKEIPTHPMRSVVNSCLGGKENSHFSVDPKWDSEDLPVVRKWSAGDVLLLCSDGLNGEVTNQELTSLVEEFGESPTRLTEECVNKALEYGGNDNITVIAIANLDR</sequence>
<name>A0ABU8YXD5_9CYAN</name>
<dbReference type="PROSITE" id="PS51746">
    <property type="entry name" value="PPM_2"/>
    <property type="match status" value="1"/>
</dbReference>
<keyword evidence="3" id="KW-1185">Reference proteome</keyword>
<dbReference type="CDD" id="cd00143">
    <property type="entry name" value="PP2Cc"/>
    <property type="match status" value="1"/>
</dbReference>
<dbReference type="EMBL" id="JBBLXS010000968">
    <property type="protein sequence ID" value="MEK0189132.1"/>
    <property type="molecule type" value="Genomic_DNA"/>
</dbReference>
<reference evidence="2 3" key="1">
    <citation type="journal article" date="2020" name="Harmful Algae">
        <title>Molecular and morphological characterization of a novel dihydroanatoxin-a producing Microcoleus species (cyanobacteria) from the Russian River, California, USA.</title>
        <authorList>
            <person name="Conklin K.Y."/>
            <person name="Stancheva R."/>
            <person name="Otten T.G."/>
            <person name="Fadness R."/>
            <person name="Boyer G.L."/>
            <person name="Read B."/>
            <person name="Zhang X."/>
            <person name="Sheath R.G."/>
        </authorList>
    </citation>
    <scope>NUCLEOTIDE SEQUENCE [LARGE SCALE GENOMIC DNA]</scope>
    <source>
        <strain evidence="2 3">PTRS2</strain>
    </source>
</reference>
<feature type="non-terminal residue" evidence="2">
    <location>
        <position position="1"/>
    </location>
</feature>
<evidence type="ECO:0000313" key="3">
    <source>
        <dbReference type="Proteomes" id="UP001384579"/>
    </source>
</evidence>
<dbReference type="Gene3D" id="3.60.40.10">
    <property type="entry name" value="PPM-type phosphatase domain"/>
    <property type="match status" value="1"/>
</dbReference>
<gene>
    <name evidence="2" type="ORF">WMG39_30430</name>
</gene>